<dbReference type="EMBL" id="CP037940">
    <property type="protein sequence ID" value="QBO37387.1"/>
    <property type="molecule type" value="Genomic_DNA"/>
</dbReference>
<evidence type="ECO:0000313" key="3">
    <source>
        <dbReference type="Proteomes" id="UP000292886"/>
    </source>
</evidence>
<dbReference type="KEGG" id="wei:EQG49_13370"/>
<evidence type="ECO:0000313" key="2">
    <source>
        <dbReference type="EMBL" id="QBO37387.1"/>
    </source>
</evidence>
<keyword evidence="3" id="KW-1185">Reference proteome</keyword>
<feature type="compositionally biased region" description="Basic and acidic residues" evidence="1">
    <location>
        <begin position="204"/>
        <end position="221"/>
    </location>
</feature>
<feature type="compositionally biased region" description="Acidic residues" evidence="1">
    <location>
        <begin position="222"/>
        <end position="231"/>
    </location>
</feature>
<name>A0A4P6YX54_9LACO</name>
<sequence>MKKSYVEFTGCVLLMDSKPMISDLADKYQVIKVQPEYILPRIVDDTEVNDAVSVIVKGNDFVNKLDQLEERGLVEVRGELYLNPKGELVVIASDITKVNSNGSYGLMVSALSKWYRENKYTSVSDVDYPGVNEKVVEEKNVKSHTDLLNKDVDDGYLDGFKEMVKSASPDPDLDKTALIEDTVLAKRKHDFNPNVKDDVVEKPVNDEPVEIERSSEVRESVEATDDTDVDSGVDTFVPESKKSNEEILNVFDDEDDM</sequence>
<evidence type="ECO:0000256" key="1">
    <source>
        <dbReference type="SAM" id="MobiDB-lite"/>
    </source>
</evidence>
<organism evidence="2 3">
    <name type="scientific">Periweissella cryptocerci</name>
    <dbReference type="NCBI Taxonomy" id="2506420"/>
    <lineage>
        <taxon>Bacteria</taxon>
        <taxon>Bacillati</taxon>
        <taxon>Bacillota</taxon>
        <taxon>Bacilli</taxon>
        <taxon>Lactobacillales</taxon>
        <taxon>Lactobacillaceae</taxon>
        <taxon>Periweissella</taxon>
    </lineage>
</organism>
<protein>
    <submittedName>
        <fullName evidence="2">Uncharacterized protein</fullName>
    </submittedName>
</protein>
<reference evidence="3" key="1">
    <citation type="submission" date="2019-03" db="EMBL/GenBank/DDBJ databases">
        <title>Weissella sp. 26KH-42 Genome sequencing.</title>
        <authorList>
            <person name="Heo J."/>
            <person name="Kim S.-J."/>
            <person name="Kim J.-S."/>
            <person name="Hong S.-B."/>
            <person name="Kwon S.-W."/>
        </authorList>
    </citation>
    <scope>NUCLEOTIDE SEQUENCE [LARGE SCALE GENOMIC DNA]</scope>
    <source>
        <strain evidence="3">26KH-42</strain>
    </source>
</reference>
<gene>
    <name evidence="2" type="ORF">EQG49_13370</name>
</gene>
<dbReference type="Proteomes" id="UP000292886">
    <property type="component" value="Chromosome"/>
</dbReference>
<dbReference type="AlphaFoldDB" id="A0A4P6YX54"/>
<accession>A0A4P6YX54</accession>
<proteinExistence type="predicted"/>
<feature type="region of interest" description="Disordered" evidence="1">
    <location>
        <begin position="204"/>
        <end position="237"/>
    </location>
</feature>
<dbReference type="RefSeq" id="WP_133364464.1">
    <property type="nucleotide sequence ID" value="NZ_CP037940.1"/>
</dbReference>